<feature type="region of interest" description="Disordered" evidence="24">
    <location>
        <begin position="365"/>
        <end position="395"/>
    </location>
</feature>
<dbReference type="PANTHER" id="PTHR12553">
    <property type="entry name" value="ZINC PHOSPHODIESTERASE ELAC PROTEIN 2"/>
    <property type="match status" value="1"/>
</dbReference>
<comment type="function">
    <text evidence="22">Zinc phosphodiesterase, which displays mitochondrial tRNA 3'-processing endonuclease activity. Involved in tRNA maturation, by removing a 3'-trailer from precursor tRNA. Associates with mitochondrial DNA complexes at the nucleoids to initiate RNA processing and ribosome assembly.</text>
</comment>
<keyword evidence="12" id="KW-0255">Endonuclease</keyword>
<evidence type="ECO:0000256" key="4">
    <source>
        <dbReference type="ARBA" id="ARBA00004305"/>
    </source>
</evidence>
<evidence type="ECO:0000256" key="24">
    <source>
        <dbReference type="SAM" id="MobiDB-lite"/>
    </source>
</evidence>
<keyword evidence="11" id="KW-0479">Metal-binding</keyword>
<accession>A0A1D1VYB1</accession>
<dbReference type="Pfam" id="PF23023">
    <property type="entry name" value="Anti-Pycsar_Apyc1"/>
    <property type="match status" value="1"/>
</dbReference>
<comment type="subcellular location">
    <subcellularLocation>
        <location evidence="4">Mitochondrion matrix</location>
    </subcellularLocation>
    <subcellularLocation>
        <location evidence="3">Nucleus</location>
    </subcellularLocation>
</comment>
<evidence type="ECO:0000256" key="12">
    <source>
        <dbReference type="ARBA" id="ARBA00022759"/>
    </source>
</evidence>
<evidence type="ECO:0000256" key="18">
    <source>
        <dbReference type="ARBA" id="ARBA00030689"/>
    </source>
</evidence>
<evidence type="ECO:0000256" key="10">
    <source>
        <dbReference type="ARBA" id="ARBA00022722"/>
    </source>
</evidence>
<dbReference type="OrthoDB" id="527344at2759"/>
<keyword evidence="9" id="KW-0819">tRNA processing</keyword>
<name>A0A1D1VYB1_RAMVA</name>
<protein>
    <recommendedName>
        <fullName evidence="7">Zinc phosphodiesterase ELAC protein 2</fullName>
        <ecNumber evidence="6">3.1.26.11</ecNumber>
    </recommendedName>
    <alternativeName>
        <fullName evidence="21">ElaC homolog protein 2</fullName>
    </alternativeName>
    <alternativeName>
        <fullName evidence="19">Ribonuclease Z 2</fullName>
    </alternativeName>
    <alternativeName>
        <fullName evidence="20">tRNA 3 endonuclease 2</fullName>
    </alternativeName>
    <alternativeName>
        <fullName evidence="18">tRNase Z 2</fullName>
    </alternativeName>
</protein>
<comment type="cofactor">
    <cofactor evidence="2">
        <name>Zn(2+)</name>
        <dbReference type="ChEBI" id="CHEBI:29105"/>
    </cofactor>
</comment>
<evidence type="ECO:0000256" key="1">
    <source>
        <dbReference type="ARBA" id="ARBA00000402"/>
    </source>
</evidence>
<evidence type="ECO:0000256" key="5">
    <source>
        <dbReference type="ARBA" id="ARBA00007823"/>
    </source>
</evidence>
<keyword evidence="8" id="KW-0597">Phosphoprotein</keyword>
<dbReference type="PANTHER" id="PTHR12553:SF49">
    <property type="entry name" value="ZINC PHOSPHODIESTERASE ELAC PROTEIN 2"/>
    <property type="match status" value="1"/>
</dbReference>
<reference evidence="26 27" key="1">
    <citation type="journal article" date="2016" name="Nat. Commun.">
        <title>Extremotolerant tardigrade genome and improved radiotolerance of human cultured cells by tardigrade-unique protein.</title>
        <authorList>
            <person name="Hashimoto T."/>
            <person name="Horikawa D.D."/>
            <person name="Saito Y."/>
            <person name="Kuwahara H."/>
            <person name="Kozuka-Hata H."/>
            <person name="Shin-I T."/>
            <person name="Minakuchi Y."/>
            <person name="Ohishi K."/>
            <person name="Motoyama A."/>
            <person name="Aizu T."/>
            <person name="Enomoto A."/>
            <person name="Kondo K."/>
            <person name="Tanaka S."/>
            <person name="Hara Y."/>
            <person name="Koshikawa S."/>
            <person name="Sagara H."/>
            <person name="Miura T."/>
            <person name="Yokobori S."/>
            <person name="Miyagawa K."/>
            <person name="Suzuki Y."/>
            <person name="Kubo T."/>
            <person name="Oyama M."/>
            <person name="Kohara Y."/>
            <person name="Fujiyama A."/>
            <person name="Arakawa K."/>
            <person name="Katayama T."/>
            <person name="Toyoda A."/>
            <person name="Kunieda T."/>
        </authorList>
    </citation>
    <scope>NUCLEOTIDE SEQUENCE [LARGE SCALE GENOMIC DNA]</scope>
    <source>
        <strain evidence="26 27">YOKOZUNA-1</strain>
    </source>
</reference>
<dbReference type="Gene3D" id="3.60.15.10">
    <property type="entry name" value="Ribonuclease Z/Hydroxyacylglutathione hydrolase-like"/>
    <property type="match status" value="2"/>
</dbReference>
<keyword evidence="15" id="KW-0809">Transit peptide</keyword>
<dbReference type="SUPFAM" id="SSF56281">
    <property type="entry name" value="Metallo-hydrolase/oxidoreductase"/>
    <property type="match status" value="2"/>
</dbReference>
<feature type="compositionally biased region" description="Polar residues" evidence="24">
    <location>
        <begin position="379"/>
        <end position="395"/>
    </location>
</feature>
<evidence type="ECO:0000256" key="15">
    <source>
        <dbReference type="ARBA" id="ARBA00022946"/>
    </source>
</evidence>
<comment type="subunit">
    <text evidence="23">Homodimer. Interacts with PTCD1.</text>
</comment>
<keyword evidence="10" id="KW-0540">Nuclease</keyword>
<dbReference type="InterPro" id="IPR027794">
    <property type="entry name" value="tRNase_Z_dom"/>
</dbReference>
<evidence type="ECO:0000256" key="3">
    <source>
        <dbReference type="ARBA" id="ARBA00004123"/>
    </source>
</evidence>
<evidence type="ECO:0000256" key="16">
    <source>
        <dbReference type="ARBA" id="ARBA00023128"/>
    </source>
</evidence>
<comment type="caution">
    <text evidence="26">The sequence shown here is derived from an EMBL/GenBank/DDBJ whole genome shotgun (WGS) entry which is preliminary data.</text>
</comment>
<dbReference type="Proteomes" id="UP000186922">
    <property type="component" value="Unassembled WGS sequence"/>
</dbReference>
<keyword evidence="17" id="KW-0539">Nucleus</keyword>
<evidence type="ECO:0000256" key="22">
    <source>
        <dbReference type="ARBA" id="ARBA00046098"/>
    </source>
</evidence>
<dbReference type="FunFam" id="3.60.15.10:FF:000014">
    <property type="entry name" value="Zinc phosphodiesterase ELAC protein 2"/>
    <property type="match status" value="1"/>
</dbReference>
<evidence type="ECO:0000256" key="9">
    <source>
        <dbReference type="ARBA" id="ARBA00022694"/>
    </source>
</evidence>
<feature type="region of interest" description="Disordered" evidence="24">
    <location>
        <begin position="755"/>
        <end position="792"/>
    </location>
</feature>
<gene>
    <name evidence="26" type="primary">RvY_13995-1</name>
    <name evidence="26" type="synonym">RvY_13995.1</name>
    <name evidence="26" type="ORF">RvY_13995</name>
</gene>
<dbReference type="InterPro" id="IPR047151">
    <property type="entry name" value="RNZ2-like"/>
</dbReference>
<evidence type="ECO:0000256" key="17">
    <source>
        <dbReference type="ARBA" id="ARBA00023242"/>
    </source>
</evidence>
<evidence type="ECO:0000256" key="21">
    <source>
        <dbReference type="ARBA" id="ARBA00032616"/>
    </source>
</evidence>
<dbReference type="GO" id="GO:0005634">
    <property type="term" value="C:nucleus"/>
    <property type="evidence" value="ECO:0007669"/>
    <property type="project" value="UniProtKB-SubCell"/>
</dbReference>
<dbReference type="GO" id="GO:0046872">
    <property type="term" value="F:metal ion binding"/>
    <property type="evidence" value="ECO:0007669"/>
    <property type="project" value="UniProtKB-KW"/>
</dbReference>
<evidence type="ECO:0000256" key="11">
    <source>
        <dbReference type="ARBA" id="ARBA00022723"/>
    </source>
</evidence>
<keyword evidence="27" id="KW-1185">Reference proteome</keyword>
<evidence type="ECO:0000256" key="2">
    <source>
        <dbReference type="ARBA" id="ARBA00001947"/>
    </source>
</evidence>
<evidence type="ECO:0000256" key="6">
    <source>
        <dbReference type="ARBA" id="ARBA00012477"/>
    </source>
</evidence>
<evidence type="ECO:0000313" key="27">
    <source>
        <dbReference type="Proteomes" id="UP000186922"/>
    </source>
</evidence>
<dbReference type="GO" id="GO:1990180">
    <property type="term" value="P:mitochondrial tRNA 3'-end processing"/>
    <property type="evidence" value="ECO:0007669"/>
    <property type="project" value="TreeGrafter"/>
</dbReference>
<dbReference type="EMBL" id="BDGG01000009">
    <property type="protein sequence ID" value="GAV03599.1"/>
    <property type="molecule type" value="Genomic_DNA"/>
</dbReference>
<sequence length="792" mass="88365">MTLLLRRTVFSSILPTFHSLQNASSDSSAKLRLLIQNMPKDPTTTLRHIKQRQCGLFLPPSEAFIQIVGDGTVGSPSCAVLVTSGSRYVFNCGEGVQRLIQEQKQRLSRVENVFFTTKEWKNIGGLPGLSLTIQDIGVPKLTLHGPSGISDIYDMTKRFLQVRAMEVEQRPLSALDYSDNNVSVQCIPLVAQVKGTPSSGAAKVCAYIGKIADKPGMLLMAKCVEHGVPPGPVLARLKDGFDVTLSDGRTVKASDVKLPDSLGPLFLVVECPSIEYLHALTENVVIASYHHEDLPEDQRIKVVVHFSPPGIMSDEKYQEWMNKFGNAMHLVANEINNNPNYFAPYRIQAMLNMLDDAIFPLLPDQRTTNEEPSLPQPTPSDQESSPAKISSRQAVSQVFQARPRTNFYLRPAKGLDSSLNFTLNNEEFRQEAFAQESSEGLEEALQEYRKRYPSRPFIEDFTEPDITFLGTGSAIPSKVRNTSGVLLRLHKGCSMLLDCGEGSAGQLIRFFGVEKTREELLRLKAVYLSHPHADHHIGFIELLRQRRKCFELAGASVEPLIVFTPEPMISYFEAYSKEFEPILRDIQIFGCSAWHHSSVSAKEKEEALGKLSLRELNIFPVVHCPFSFGVSLTSANWKMCYSGDTMPCEALVKAGMGSDLLIHEATMEDSLEDEARKKMHSTTSQAIETGRRMHAKFTLLTHFSQRYAKIPLLTSLPTDVGIAFDNMRVRLSDLPKIPSMLPALQLMFSEHVEGMQNRSERHERRRKWLKVNDSSAGDAAEPEVPSKASVTL</sequence>
<keyword evidence="14" id="KW-0862">Zinc</keyword>
<dbReference type="InterPro" id="IPR036866">
    <property type="entry name" value="RibonucZ/Hydroxyglut_hydro"/>
</dbReference>
<comment type="catalytic activity">
    <reaction evidence="1">
        <text>Endonucleolytic cleavage of RNA, removing extra 3' nucleotides from tRNA precursor, generating 3' termini of tRNAs. A 3'-hydroxy group is left at the tRNA terminus and a 5'-phosphoryl group is left at the trailer molecule.</text>
        <dbReference type="EC" id="3.1.26.11"/>
    </reaction>
</comment>
<evidence type="ECO:0000313" key="26">
    <source>
        <dbReference type="EMBL" id="GAV03599.1"/>
    </source>
</evidence>
<evidence type="ECO:0000256" key="14">
    <source>
        <dbReference type="ARBA" id="ARBA00022833"/>
    </source>
</evidence>
<evidence type="ECO:0000256" key="20">
    <source>
        <dbReference type="ARBA" id="ARBA00032104"/>
    </source>
</evidence>
<organism evidence="26 27">
    <name type="scientific">Ramazzottius varieornatus</name>
    <name type="common">Water bear</name>
    <name type="synonym">Tardigrade</name>
    <dbReference type="NCBI Taxonomy" id="947166"/>
    <lineage>
        <taxon>Eukaryota</taxon>
        <taxon>Metazoa</taxon>
        <taxon>Ecdysozoa</taxon>
        <taxon>Tardigrada</taxon>
        <taxon>Eutardigrada</taxon>
        <taxon>Parachela</taxon>
        <taxon>Hypsibioidea</taxon>
        <taxon>Ramazzottiidae</taxon>
        <taxon>Ramazzottius</taxon>
    </lineage>
</organism>
<dbReference type="STRING" id="947166.A0A1D1VYB1"/>
<proteinExistence type="inferred from homology"/>
<dbReference type="GO" id="GO:0042645">
    <property type="term" value="C:mitochondrial nucleoid"/>
    <property type="evidence" value="ECO:0007669"/>
    <property type="project" value="UniProtKB-ARBA"/>
</dbReference>
<evidence type="ECO:0000259" key="25">
    <source>
        <dbReference type="Pfam" id="PF13691"/>
    </source>
</evidence>
<evidence type="ECO:0000256" key="13">
    <source>
        <dbReference type="ARBA" id="ARBA00022801"/>
    </source>
</evidence>
<keyword evidence="13" id="KW-0378">Hydrolase</keyword>
<dbReference type="Pfam" id="PF13691">
    <property type="entry name" value="Lactamase_B_4"/>
    <property type="match status" value="1"/>
</dbReference>
<dbReference type="CDD" id="cd07718">
    <property type="entry name" value="RNaseZ_ELAC1_ELAC2-C-term-like_MBL-fold"/>
    <property type="match status" value="1"/>
</dbReference>
<evidence type="ECO:0000256" key="23">
    <source>
        <dbReference type="ARBA" id="ARBA00047136"/>
    </source>
</evidence>
<evidence type="ECO:0000256" key="7">
    <source>
        <dbReference type="ARBA" id="ARBA00013357"/>
    </source>
</evidence>
<dbReference type="EC" id="3.1.26.11" evidence="6"/>
<feature type="domain" description="tRNase Z endonuclease" evidence="25">
    <location>
        <begin position="67"/>
        <end position="125"/>
    </location>
</feature>
<evidence type="ECO:0000256" key="8">
    <source>
        <dbReference type="ARBA" id="ARBA00022553"/>
    </source>
</evidence>
<dbReference type="AlphaFoldDB" id="A0A1D1VYB1"/>
<evidence type="ECO:0000256" key="19">
    <source>
        <dbReference type="ARBA" id="ARBA00030729"/>
    </source>
</evidence>
<comment type="similarity">
    <text evidence="5">Belongs to the RNase Z family.</text>
</comment>
<dbReference type="GO" id="GO:0042781">
    <property type="term" value="F:3'-tRNA processing endoribonuclease activity"/>
    <property type="evidence" value="ECO:0007669"/>
    <property type="project" value="UniProtKB-EC"/>
</dbReference>
<keyword evidence="16" id="KW-0496">Mitochondrion</keyword>